<dbReference type="EMBL" id="JAAIVB010000036">
    <property type="protein sequence ID" value="NEX61402.1"/>
    <property type="molecule type" value="Genomic_DNA"/>
</dbReference>
<feature type="region of interest" description="Disordered" evidence="5">
    <location>
        <begin position="29"/>
        <end position="68"/>
    </location>
</feature>
<keyword evidence="9" id="KW-1185">Reference proteome</keyword>
<dbReference type="Pfam" id="PF04453">
    <property type="entry name" value="LptD"/>
    <property type="match status" value="1"/>
</dbReference>
<dbReference type="Gene3D" id="2.60.450.10">
    <property type="entry name" value="Lipopolysaccharide (LPS) transport protein A like domain"/>
    <property type="match status" value="1"/>
</dbReference>
<accession>A0A6B3SSI1</accession>
<comment type="subcellular location">
    <subcellularLocation>
        <location evidence="4">Cell outer membrane</location>
    </subcellularLocation>
</comment>
<gene>
    <name evidence="4" type="primary">lptD</name>
    <name evidence="8" type="ORF">G3574_09950</name>
</gene>
<dbReference type="InterPro" id="IPR005653">
    <property type="entry name" value="OstA-like_N"/>
</dbReference>
<dbReference type="InterPro" id="IPR007543">
    <property type="entry name" value="LptD_C"/>
</dbReference>
<keyword evidence="2 4" id="KW-0472">Membrane</keyword>
<evidence type="ECO:0000313" key="8">
    <source>
        <dbReference type="EMBL" id="NEX61402.1"/>
    </source>
</evidence>
<dbReference type="InterPro" id="IPR050218">
    <property type="entry name" value="LptD"/>
</dbReference>
<comment type="similarity">
    <text evidence="4">Belongs to the LptD family.</text>
</comment>
<evidence type="ECO:0000256" key="3">
    <source>
        <dbReference type="ARBA" id="ARBA00023237"/>
    </source>
</evidence>
<evidence type="ECO:0000256" key="2">
    <source>
        <dbReference type="ARBA" id="ARBA00023136"/>
    </source>
</evidence>
<evidence type="ECO:0000256" key="4">
    <source>
        <dbReference type="HAMAP-Rule" id="MF_01411"/>
    </source>
</evidence>
<name>A0A6B3SSI1_9BURK</name>
<dbReference type="RefSeq" id="WP_163962582.1">
    <property type="nucleotide sequence ID" value="NZ_JAAIVB010000036.1"/>
</dbReference>
<reference evidence="8 9" key="1">
    <citation type="submission" date="2020-02" db="EMBL/GenBank/DDBJ databases">
        <authorList>
            <person name="Kim M.K."/>
        </authorList>
    </citation>
    <scope>NUCLEOTIDE SEQUENCE [LARGE SCALE GENOMIC DNA]</scope>
    <source>
        <strain evidence="8 9">17J57-3</strain>
    </source>
</reference>
<feature type="chain" id="PRO_5025741886" description="LPS-assembly protein LptD" evidence="4">
    <location>
        <begin position="31"/>
        <end position="743"/>
    </location>
</feature>
<evidence type="ECO:0000259" key="7">
    <source>
        <dbReference type="Pfam" id="PF04453"/>
    </source>
</evidence>
<comment type="function">
    <text evidence="4">Together with LptE, is involved in the assembly of lipopolysaccharide (LPS) at the surface of the outer membrane.</text>
</comment>
<dbReference type="PANTHER" id="PTHR30189:SF1">
    <property type="entry name" value="LPS-ASSEMBLY PROTEIN LPTD"/>
    <property type="match status" value="1"/>
</dbReference>
<comment type="caution">
    <text evidence="8">The sequence shown here is derived from an EMBL/GenBank/DDBJ whole genome shotgun (WGS) entry which is preliminary data.</text>
</comment>
<dbReference type="AlphaFoldDB" id="A0A6B3SSI1"/>
<dbReference type="GO" id="GO:0009279">
    <property type="term" value="C:cell outer membrane"/>
    <property type="evidence" value="ECO:0007669"/>
    <property type="project" value="UniProtKB-SubCell"/>
</dbReference>
<comment type="caution">
    <text evidence="4">Lacks conserved residue(s) required for the propagation of feature annotation.</text>
</comment>
<evidence type="ECO:0000256" key="1">
    <source>
        <dbReference type="ARBA" id="ARBA00022729"/>
    </source>
</evidence>
<protein>
    <recommendedName>
        <fullName evidence="4">LPS-assembly protein LptD</fullName>
    </recommendedName>
</protein>
<dbReference type="Proteomes" id="UP000482155">
    <property type="component" value="Unassembled WGS sequence"/>
</dbReference>
<evidence type="ECO:0000259" key="6">
    <source>
        <dbReference type="Pfam" id="PF03968"/>
    </source>
</evidence>
<feature type="signal peptide" evidence="4">
    <location>
        <begin position="1"/>
        <end position="30"/>
    </location>
</feature>
<dbReference type="InterPro" id="IPR020889">
    <property type="entry name" value="LipoPS_assembly_LptD"/>
</dbReference>
<dbReference type="GO" id="GO:1990351">
    <property type="term" value="C:transporter complex"/>
    <property type="evidence" value="ECO:0007669"/>
    <property type="project" value="TreeGrafter"/>
</dbReference>
<feature type="domain" description="LptD C-terminal" evidence="7">
    <location>
        <begin position="295"/>
        <end position="655"/>
    </location>
</feature>
<keyword evidence="3 4" id="KW-0998">Cell outer membrane</keyword>
<dbReference type="GO" id="GO:0043165">
    <property type="term" value="P:Gram-negative-bacterium-type cell outer membrane assembly"/>
    <property type="evidence" value="ECO:0007669"/>
    <property type="project" value="UniProtKB-UniRule"/>
</dbReference>
<dbReference type="PANTHER" id="PTHR30189">
    <property type="entry name" value="LPS-ASSEMBLY PROTEIN"/>
    <property type="match status" value="1"/>
</dbReference>
<evidence type="ECO:0000313" key="9">
    <source>
        <dbReference type="Proteomes" id="UP000482155"/>
    </source>
</evidence>
<dbReference type="HAMAP" id="MF_01411">
    <property type="entry name" value="LPS_assembly_LptD"/>
    <property type="match status" value="1"/>
</dbReference>
<organism evidence="8 9">
    <name type="scientific">Noviherbaspirillum galbum</name>
    <dbReference type="NCBI Taxonomy" id="2709383"/>
    <lineage>
        <taxon>Bacteria</taxon>
        <taxon>Pseudomonadati</taxon>
        <taxon>Pseudomonadota</taxon>
        <taxon>Betaproteobacteria</taxon>
        <taxon>Burkholderiales</taxon>
        <taxon>Oxalobacteraceae</taxon>
        <taxon>Noviherbaspirillum</taxon>
    </lineage>
</organism>
<keyword evidence="1 4" id="KW-0732">Signal</keyword>
<comment type="subunit">
    <text evidence="4">Component of the lipopolysaccharide transport and assembly complex. Interacts with LptE and LptA.</text>
</comment>
<dbReference type="GO" id="GO:0015920">
    <property type="term" value="P:lipopolysaccharide transport"/>
    <property type="evidence" value="ECO:0007669"/>
    <property type="project" value="InterPro"/>
</dbReference>
<feature type="domain" description="Organic solvent tolerance-like N-terminal" evidence="6">
    <location>
        <begin position="66"/>
        <end position="186"/>
    </location>
</feature>
<dbReference type="Pfam" id="PF03968">
    <property type="entry name" value="LptD_N"/>
    <property type="match status" value="1"/>
</dbReference>
<evidence type="ECO:0000256" key="5">
    <source>
        <dbReference type="SAM" id="MobiDB-lite"/>
    </source>
</evidence>
<proteinExistence type="inferred from homology"/>
<feature type="compositionally biased region" description="Pro residues" evidence="5">
    <location>
        <begin position="35"/>
        <end position="44"/>
    </location>
</feature>
<sequence precursor="true">MNRFPAFPPSQFLLTCIALAVAAAFPPAFAQSSPQPAPQPPAQPQPGVADDKNAPANVSAEQMTGRPDREVILERDVEIIRGATTVNADRATYRIPEDEVEAEGNVRMRRFGDRYSGDELKLRMDAGQGYVLNPSYRLERNNAQGKADRIDFYSQEQATVTDGTYSTCEGPDPDWYLKASKLDLDTGRDEGIARSSVVYFKGLPILGAPALSFPLSDARKSGFLPPTIGTTNKGGVEVTVPYYVNIAPNRDLTLYPKLFARRGLQLGAEGRYLGESYNGQTRVEVLPNDQQTRTTRYSLSSLHTHILGPGLWYNWNINTASDDDYPSDFSRTITAGSQRLLLRDFNFNYVPSPMLSTTVRLSNYQVLQDPAAPIVRPYDRLPQININAGRQDVNGFDWNIDSELTRFWHPDLLRANRLVINPRLSYPVIQPGYFVTPRVSLHATTYRLDSPLPTGETSLSRVLPTFSLDSGLIFERNASFFGQRMTQTLEPRLFYVYTPYRDQSAFPLFDTAEADLSFAQLFSENRFVGSDRISDANQLTAAVISRYIEENGAERMRFAIGQRFYFTDQRVTLGTARNDSRSDLLLSANGQLTDTLSVEGNIQYSQTAHQMSRANYGTRWSPAPRSVLNLQYRRDVLNNLEQVDMSAQWPIARRWYGVGRVNYSLPDRKVAEGLAGFEYKADCWVFRVVAQRTPTATEKATTSLYFQLELNGLTRLGSNPLEALRTSIPGYQLVNQPTTPSPR</sequence>